<evidence type="ECO:0000256" key="7">
    <source>
        <dbReference type="ARBA" id="ARBA00023010"/>
    </source>
</evidence>
<accession>A0ABU0W8M1</accession>
<dbReference type="NCBIfam" id="TIGR01411">
    <property type="entry name" value="tatAE"/>
    <property type="match status" value="1"/>
</dbReference>
<evidence type="ECO:0000256" key="6">
    <source>
        <dbReference type="ARBA" id="ARBA00022989"/>
    </source>
</evidence>
<gene>
    <name evidence="9 11" type="primary">tatA</name>
    <name evidence="11" type="ORF">RBH19_10910</name>
</gene>
<keyword evidence="2 9" id="KW-0813">Transport</keyword>
<evidence type="ECO:0000256" key="9">
    <source>
        <dbReference type="HAMAP-Rule" id="MF_00236"/>
    </source>
</evidence>
<evidence type="ECO:0000256" key="5">
    <source>
        <dbReference type="ARBA" id="ARBA00022927"/>
    </source>
</evidence>
<sequence>MGIGGIGIWQLLIVLAIVVLLFGTKRLRSLGSDLGGALKGFKGAMREVDEVEKDVREAGEEVSADVPRLAAEERASSSQKDTAVEKTS</sequence>
<evidence type="ECO:0000313" key="11">
    <source>
        <dbReference type="EMBL" id="MDQ2070389.1"/>
    </source>
</evidence>
<evidence type="ECO:0000256" key="8">
    <source>
        <dbReference type="ARBA" id="ARBA00023136"/>
    </source>
</evidence>
<dbReference type="Pfam" id="PF02416">
    <property type="entry name" value="TatA_B_E"/>
    <property type="match status" value="1"/>
</dbReference>
<keyword evidence="12" id="KW-1185">Reference proteome</keyword>
<dbReference type="PANTHER" id="PTHR42982:SF1">
    <property type="entry name" value="SEC-INDEPENDENT PROTEIN TRANSLOCASE PROTEIN TATA"/>
    <property type="match status" value="1"/>
</dbReference>
<evidence type="ECO:0000256" key="10">
    <source>
        <dbReference type="SAM" id="MobiDB-lite"/>
    </source>
</evidence>
<evidence type="ECO:0000313" key="12">
    <source>
        <dbReference type="Proteomes" id="UP001239019"/>
    </source>
</evidence>
<evidence type="ECO:0000256" key="3">
    <source>
        <dbReference type="ARBA" id="ARBA00022475"/>
    </source>
</evidence>
<keyword evidence="4 9" id="KW-0812">Transmembrane</keyword>
<protein>
    <recommendedName>
        <fullName evidence="9">Sec-independent protein translocase protein TatA</fullName>
    </recommendedName>
</protein>
<keyword evidence="8 9" id="KW-0472">Membrane</keyword>
<dbReference type="RefSeq" id="WP_306728889.1">
    <property type="nucleotide sequence ID" value="NZ_JAVDDT010000007.1"/>
</dbReference>
<comment type="subunit">
    <text evidence="9">The Tat system comprises two distinct complexes: a TatABC complex, containing multiple copies of TatA, TatB and TatC subunits, and a separate TatA complex, containing only TatA subunits. Substrates initially bind to the TatABC complex, which probably triggers association of the separate TatA complex to form the active translocon.</text>
</comment>
<dbReference type="InterPro" id="IPR006312">
    <property type="entry name" value="TatA/E"/>
</dbReference>
<dbReference type="EMBL" id="JAVDDT010000007">
    <property type="protein sequence ID" value="MDQ2070389.1"/>
    <property type="molecule type" value="Genomic_DNA"/>
</dbReference>
<evidence type="ECO:0000256" key="2">
    <source>
        <dbReference type="ARBA" id="ARBA00022448"/>
    </source>
</evidence>
<name>A0ABU0W8M1_9GAMM</name>
<reference evidence="11 12" key="1">
    <citation type="submission" date="2023-08" db="EMBL/GenBank/DDBJ databases">
        <title>Whole-genome sequencing of halo(alkali)philic microorganisms from hypersaline lakes.</title>
        <authorList>
            <person name="Sorokin D.Y."/>
            <person name="Abbas B."/>
            <person name="Merkel A.Y."/>
        </authorList>
    </citation>
    <scope>NUCLEOTIDE SEQUENCE [LARGE SCALE GENOMIC DNA]</scope>
    <source>
        <strain evidence="11 12">AB-CW4</strain>
    </source>
</reference>
<dbReference type="HAMAP" id="MF_00236">
    <property type="entry name" value="TatA_E"/>
    <property type="match status" value="1"/>
</dbReference>
<organism evidence="11 12">
    <name type="scientific">Natronospira bacteriovora</name>
    <dbReference type="NCBI Taxonomy" id="3069753"/>
    <lineage>
        <taxon>Bacteria</taxon>
        <taxon>Pseudomonadati</taxon>
        <taxon>Pseudomonadota</taxon>
        <taxon>Gammaproteobacteria</taxon>
        <taxon>Natronospirales</taxon>
        <taxon>Natronospiraceae</taxon>
        <taxon>Natronospira</taxon>
    </lineage>
</organism>
<comment type="subcellular location">
    <subcellularLocation>
        <location evidence="1 9">Cell membrane</location>
        <topology evidence="1 9">Single-pass membrane protein</topology>
    </subcellularLocation>
</comment>
<keyword evidence="3 9" id="KW-1003">Cell membrane</keyword>
<feature type="region of interest" description="Disordered" evidence="10">
    <location>
        <begin position="55"/>
        <end position="88"/>
    </location>
</feature>
<comment type="function">
    <text evidence="9">Part of the twin-arginine translocation (Tat) system that transports large folded proteins containing a characteristic twin-arginine motif in their signal peptide across membranes. TatA could form the protein-conducting channel of the Tat system.</text>
</comment>
<feature type="transmembrane region" description="Helical" evidence="9">
    <location>
        <begin position="6"/>
        <end position="24"/>
    </location>
</feature>
<comment type="similarity">
    <text evidence="9">Belongs to the TatA/E family.</text>
</comment>
<dbReference type="InterPro" id="IPR003369">
    <property type="entry name" value="TatA/B/E"/>
</dbReference>
<proteinExistence type="inferred from homology"/>
<dbReference type="PANTHER" id="PTHR42982">
    <property type="entry name" value="SEC-INDEPENDENT PROTEIN TRANSLOCASE PROTEIN TATA"/>
    <property type="match status" value="1"/>
</dbReference>
<evidence type="ECO:0000256" key="4">
    <source>
        <dbReference type="ARBA" id="ARBA00022692"/>
    </source>
</evidence>
<dbReference type="Proteomes" id="UP001239019">
    <property type="component" value="Unassembled WGS sequence"/>
</dbReference>
<keyword evidence="6 9" id="KW-1133">Transmembrane helix</keyword>
<comment type="caution">
    <text evidence="11">The sequence shown here is derived from an EMBL/GenBank/DDBJ whole genome shotgun (WGS) entry which is preliminary data.</text>
</comment>
<evidence type="ECO:0000256" key="1">
    <source>
        <dbReference type="ARBA" id="ARBA00004162"/>
    </source>
</evidence>
<keyword evidence="5 9" id="KW-0653">Protein transport</keyword>
<keyword evidence="7 9" id="KW-0811">Translocation</keyword>
<dbReference type="Gene3D" id="1.20.5.3310">
    <property type="match status" value="1"/>
</dbReference>